<dbReference type="Proteomes" id="UP001378592">
    <property type="component" value="Unassembled WGS sequence"/>
</dbReference>
<keyword evidence="5" id="KW-0472">Membrane</keyword>
<keyword evidence="3" id="KW-1015">Disulfide bond</keyword>
<evidence type="ECO:0000256" key="3">
    <source>
        <dbReference type="ARBA" id="ARBA00023157"/>
    </source>
</evidence>
<dbReference type="FunFam" id="3.30.60.30:FF:000040">
    <property type="entry name" value="Agrin, putative"/>
    <property type="match status" value="1"/>
</dbReference>
<feature type="compositionally biased region" description="Pro residues" evidence="4">
    <location>
        <begin position="37"/>
        <end position="46"/>
    </location>
</feature>
<dbReference type="PANTHER" id="PTHR10913">
    <property type="entry name" value="FOLLISTATIN-RELATED"/>
    <property type="match status" value="1"/>
</dbReference>
<keyword evidence="2" id="KW-0722">Serine protease inhibitor</keyword>
<dbReference type="Gene3D" id="3.30.60.30">
    <property type="match status" value="1"/>
</dbReference>
<keyword evidence="8" id="KW-1185">Reference proteome</keyword>
<comment type="caution">
    <text evidence="7">The sequence shown here is derived from an EMBL/GenBank/DDBJ whole genome shotgun (WGS) entry which is preliminary data.</text>
</comment>
<feature type="domain" description="Kazal-like" evidence="6">
    <location>
        <begin position="346"/>
        <end position="400"/>
    </location>
</feature>
<dbReference type="InterPro" id="IPR002350">
    <property type="entry name" value="Kazal_dom"/>
</dbReference>
<evidence type="ECO:0000256" key="2">
    <source>
        <dbReference type="ARBA" id="ARBA00022900"/>
    </source>
</evidence>
<dbReference type="AlphaFoldDB" id="A0AAN9YV47"/>
<dbReference type="InterPro" id="IPR050653">
    <property type="entry name" value="Prot_Inhib_GrowthFact_Antg"/>
</dbReference>
<dbReference type="EMBL" id="JAZDUA010000614">
    <property type="protein sequence ID" value="KAK7790550.1"/>
    <property type="molecule type" value="Genomic_DNA"/>
</dbReference>
<evidence type="ECO:0000256" key="5">
    <source>
        <dbReference type="SAM" id="Phobius"/>
    </source>
</evidence>
<dbReference type="GO" id="GO:0030154">
    <property type="term" value="P:cell differentiation"/>
    <property type="evidence" value="ECO:0007669"/>
    <property type="project" value="TreeGrafter"/>
</dbReference>
<protein>
    <recommendedName>
        <fullName evidence="6">Kazal-like domain-containing protein</fullName>
    </recommendedName>
</protein>
<dbReference type="CDD" id="cd00104">
    <property type="entry name" value="KAZAL_FS"/>
    <property type="match status" value="1"/>
</dbReference>
<feature type="region of interest" description="Disordered" evidence="4">
    <location>
        <begin position="163"/>
        <end position="184"/>
    </location>
</feature>
<organism evidence="7 8">
    <name type="scientific">Gryllus longicercus</name>
    <dbReference type="NCBI Taxonomy" id="2509291"/>
    <lineage>
        <taxon>Eukaryota</taxon>
        <taxon>Metazoa</taxon>
        <taxon>Ecdysozoa</taxon>
        <taxon>Arthropoda</taxon>
        <taxon>Hexapoda</taxon>
        <taxon>Insecta</taxon>
        <taxon>Pterygota</taxon>
        <taxon>Neoptera</taxon>
        <taxon>Polyneoptera</taxon>
        <taxon>Orthoptera</taxon>
        <taxon>Ensifera</taxon>
        <taxon>Gryllidea</taxon>
        <taxon>Grylloidea</taxon>
        <taxon>Gryllidae</taxon>
        <taxon>Gryllinae</taxon>
        <taxon>Gryllus</taxon>
    </lineage>
</organism>
<evidence type="ECO:0000313" key="8">
    <source>
        <dbReference type="Proteomes" id="UP001378592"/>
    </source>
</evidence>
<evidence type="ECO:0000259" key="6">
    <source>
        <dbReference type="PROSITE" id="PS51465"/>
    </source>
</evidence>
<evidence type="ECO:0000313" key="7">
    <source>
        <dbReference type="EMBL" id="KAK7790550.1"/>
    </source>
</evidence>
<dbReference type="PANTHER" id="PTHR10913:SF45">
    <property type="entry name" value="FOLLISTATIN, ISOFORM A-RELATED"/>
    <property type="match status" value="1"/>
</dbReference>
<dbReference type="InterPro" id="IPR036058">
    <property type="entry name" value="Kazal_dom_sf"/>
</dbReference>
<keyword evidence="5" id="KW-1133">Transmembrane helix</keyword>
<accession>A0AAN9YV47</accession>
<feature type="transmembrane region" description="Helical" evidence="5">
    <location>
        <begin position="288"/>
        <end position="310"/>
    </location>
</feature>
<evidence type="ECO:0000256" key="1">
    <source>
        <dbReference type="ARBA" id="ARBA00022690"/>
    </source>
</evidence>
<name>A0AAN9YV47_9ORTH</name>
<reference evidence="7 8" key="1">
    <citation type="submission" date="2024-03" db="EMBL/GenBank/DDBJ databases">
        <title>The genome assembly and annotation of the cricket Gryllus longicercus Weissman &amp; Gray.</title>
        <authorList>
            <person name="Szrajer S."/>
            <person name="Gray D."/>
            <person name="Ylla G."/>
        </authorList>
    </citation>
    <scope>NUCLEOTIDE SEQUENCE [LARGE SCALE GENOMIC DNA]</scope>
    <source>
        <strain evidence="7">DAG 2021-001</strain>
        <tissue evidence="7">Whole body minus gut</tissue>
    </source>
</reference>
<dbReference type="GO" id="GO:0005576">
    <property type="term" value="C:extracellular region"/>
    <property type="evidence" value="ECO:0007669"/>
    <property type="project" value="TreeGrafter"/>
</dbReference>
<gene>
    <name evidence="7" type="ORF">R5R35_012919</name>
</gene>
<proteinExistence type="predicted"/>
<evidence type="ECO:0000256" key="4">
    <source>
        <dbReference type="SAM" id="MobiDB-lite"/>
    </source>
</evidence>
<dbReference type="Pfam" id="PF07648">
    <property type="entry name" value="Kazal_2"/>
    <property type="match status" value="1"/>
</dbReference>
<dbReference type="PROSITE" id="PS51465">
    <property type="entry name" value="KAZAL_2"/>
    <property type="match status" value="1"/>
</dbReference>
<dbReference type="SUPFAM" id="SSF100895">
    <property type="entry name" value="Kazal-type serine protease inhibitors"/>
    <property type="match status" value="1"/>
</dbReference>
<sequence length="409" mass="42233">MVIVPLDATMVMNTNRHSYKLESPSAKDYNNGGHYYPPQPQPPPPQHHYHAAALNYGGWYSDAPTHQQVNATQLNLQQYEEAGAGPGVGLGAGPRAGTAPAKEPVATSCRCFGLGQCALGDASQCCAGGARADAGAAAAYNSGQPNRSSSNVLASYGVYGVYGGQQHHPDDDDDDDGFVPRGGGGGGAATYNYHQSVVNYSGSTTSTNILRQPHGFEGDAAGAGGGAVGGGVPTAGCCCLSGLCGGGAGDDEGCCPGAFGGRHAATAAPAAPATTTEPWCANWCRPTLLLLLLVLLVVVLMLISSILLYFKIINFNYIPYKPVPPIIEEPCEKQYCAYGANCVTDGEGRARCQCPADCPDVFAPVCGSDGATYDNHCLLRQKACRDQASVRVQHSGECGAGRPVSARRG</sequence>
<dbReference type="SMART" id="SM00280">
    <property type="entry name" value="KAZAL"/>
    <property type="match status" value="1"/>
</dbReference>
<feature type="region of interest" description="Disordered" evidence="4">
    <location>
        <begin position="22"/>
        <end position="46"/>
    </location>
</feature>
<keyword evidence="5" id="KW-0812">Transmembrane</keyword>
<keyword evidence="1" id="KW-0646">Protease inhibitor</keyword>